<keyword evidence="5" id="KW-0812">Transmembrane</keyword>
<dbReference type="PANTHER" id="PTHR43280:SF29">
    <property type="entry name" value="ARAC-FAMILY TRANSCRIPTIONAL REGULATOR"/>
    <property type="match status" value="1"/>
</dbReference>
<evidence type="ECO:0000256" key="3">
    <source>
        <dbReference type="ARBA" id="ARBA00023163"/>
    </source>
</evidence>
<proteinExistence type="predicted"/>
<evidence type="ECO:0000313" key="7">
    <source>
        <dbReference type="EMBL" id="RVU32799.1"/>
    </source>
</evidence>
<dbReference type="InterPro" id="IPR009057">
    <property type="entry name" value="Homeodomain-like_sf"/>
</dbReference>
<evidence type="ECO:0000313" key="8">
    <source>
        <dbReference type="Proteomes" id="UP000282818"/>
    </source>
</evidence>
<feature type="transmembrane region" description="Helical" evidence="5">
    <location>
        <begin position="203"/>
        <end position="220"/>
    </location>
</feature>
<dbReference type="InterPro" id="IPR020449">
    <property type="entry name" value="Tscrpt_reg_AraC-type_HTH"/>
</dbReference>
<keyword evidence="5" id="KW-1133">Transmembrane helix</keyword>
<feature type="domain" description="HTH araC/xylS-type" evidence="6">
    <location>
        <begin position="299"/>
        <end position="406"/>
    </location>
</feature>
<protein>
    <submittedName>
        <fullName evidence="7">AraC family transcriptional regulator</fullName>
    </submittedName>
</protein>
<name>A0A437QEE0_9GAMM</name>
<dbReference type="GO" id="GO:0003700">
    <property type="term" value="F:DNA-binding transcription factor activity"/>
    <property type="evidence" value="ECO:0007669"/>
    <property type="project" value="InterPro"/>
</dbReference>
<feature type="transmembrane region" description="Helical" evidence="5">
    <location>
        <begin position="165"/>
        <end position="182"/>
    </location>
</feature>
<evidence type="ECO:0000256" key="1">
    <source>
        <dbReference type="ARBA" id="ARBA00023015"/>
    </source>
</evidence>
<dbReference type="Proteomes" id="UP000282818">
    <property type="component" value="Unassembled WGS sequence"/>
</dbReference>
<dbReference type="Pfam" id="PF12833">
    <property type="entry name" value="HTH_18"/>
    <property type="match status" value="1"/>
</dbReference>
<dbReference type="GO" id="GO:0043565">
    <property type="term" value="F:sequence-specific DNA binding"/>
    <property type="evidence" value="ECO:0007669"/>
    <property type="project" value="InterPro"/>
</dbReference>
<dbReference type="PROSITE" id="PS01124">
    <property type="entry name" value="HTH_ARAC_FAMILY_2"/>
    <property type="match status" value="1"/>
</dbReference>
<dbReference type="EMBL" id="SACQ01000001">
    <property type="protein sequence ID" value="RVU32799.1"/>
    <property type="molecule type" value="Genomic_DNA"/>
</dbReference>
<sequence length="409" mass="46351">MMDLLQSALAVLYIIAASQGFFLTLLLYRSKLGDHQANRYLCLLTLLFSLALVDYAADTAGLSEQWPVITTLLWPKEFFYGPLIFLYCIELTRPSPSQLSRRQQLHFLPGLLHIVVTWSLLVLPQDTQQLIIGLDPIVFDGSANSHGLSYSQLVIAWLLDDFETVLAFASIAIYLGLSIWHLKRYSISILNNYSEIEQINLSWLKRLLISLLTIYLLYVVTETLLRGWMEHVLGFSMLLLIYLMGYRGLQQPEIFKARNPSEPVPASSDLQPEPTEETTPAMVVESKYAKSAVDAEMSGQLIREIRQQVEQRKLYLEPQLTLTELAYLLSLPPHYVSQAINEQTGNNFFDFINSYRTQAAQALLLDKEAALTVIEVAMAAGFNSKSAFYTAFKKHAGVTPSQYKKEHLK</sequence>
<dbReference type="Gene3D" id="1.10.10.60">
    <property type="entry name" value="Homeodomain-like"/>
    <property type="match status" value="2"/>
</dbReference>
<evidence type="ECO:0000256" key="2">
    <source>
        <dbReference type="ARBA" id="ARBA00023125"/>
    </source>
</evidence>
<feature type="transmembrane region" description="Helical" evidence="5">
    <location>
        <begin position="6"/>
        <end position="28"/>
    </location>
</feature>
<keyword evidence="2" id="KW-0238">DNA-binding</keyword>
<feature type="transmembrane region" description="Helical" evidence="5">
    <location>
        <begin position="40"/>
        <end position="57"/>
    </location>
</feature>
<dbReference type="SMART" id="SM00342">
    <property type="entry name" value="HTH_ARAC"/>
    <property type="match status" value="1"/>
</dbReference>
<feature type="region of interest" description="Disordered" evidence="4">
    <location>
        <begin position="258"/>
        <end position="279"/>
    </location>
</feature>
<evidence type="ECO:0000256" key="5">
    <source>
        <dbReference type="SAM" id="Phobius"/>
    </source>
</evidence>
<dbReference type="PANTHER" id="PTHR43280">
    <property type="entry name" value="ARAC-FAMILY TRANSCRIPTIONAL REGULATOR"/>
    <property type="match status" value="1"/>
</dbReference>
<keyword evidence="5" id="KW-0472">Membrane</keyword>
<dbReference type="PRINTS" id="PR00032">
    <property type="entry name" value="HTHARAC"/>
</dbReference>
<keyword evidence="1" id="KW-0805">Transcription regulation</keyword>
<feature type="transmembrane region" description="Helical" evidence="5">
    <location>
        <begin position="105"/>
        <end position="123"/>
    </location>
</feature>
<dbReference type="SUPFAM" id="SSF46689">
    <property type="entry name" value="Homeodomain-like"/>
    <property type="match status" value="1"/>
</dbReference>
<accession>A0A437QEE0</accession>
<organism evidence="7 8">
    <name type="scientific">Neptunomonas marina</name>
    <dbReference type="NCBI Taxonomy" id="1815562"/>
    <lineage>
        <taxon>Bacteria</taxon>
        <taxon>Pseudomonadati</taxon>
        <taxon>Pseudomonadota</taxon>
        <taxon>Gammaproteobacteria</taxon>
        <taxon>Oceanospirillales</taxon>
        <taxon>Oceanospirillaceae</taxon>
        <taxon>Neptunomonas</taxon>
    </lineage>
</organism>
<dbReference type="InterPro" id="IPR018060">
    <property type="entry name" value="HTH_AraC"/>
</dbReference>
<reference evidence="7 8" key="1">
    <citation type="submission" date="2019-01" db="EMBL/GenBank/DDBJ databases">
        <authorList>
            <person name="Chen W.-M."/>
        </authorList>
    </citation>
    <scope>NUCLEOTIDE SEQUENCE [LARGE SCALE GENOMIC DNA]</scope>
    <source>
        <strain evidence="7 8">HPM-16</strain>
    </source>
</reference>
<comment type="caution">
    <text evidence="7">The sequence shown here is derived from an EMBL/GenBank/DDBJ whole genome shotgun (WGS) entry which is preliminary data.</text>
</comment>
<keyword evidence="3" id="KW-0804">Transcription</keyword>
<evidence type="ECO:0000259" key="6">
    <source>
        <dbReference type="PROSITE" id="PS01124"/>
    </source>
</evidence>
<feature type="transmembrane region" description="Helical" evidence="5">
    <location>
        <begin position="232"/>
        <end position="249"/>
    </location>
</feature>
<dbReference type="AlphaFoldDB" id="A0A437QEE0"/>
<feature type="transmembrane region" description="Helical" evidence="5">
    <location>
        <begin position="77"/>
        <end position="93"/>
    </location>
</feature>
<keyword evidence="8" id="KW-1185">Reference proteome</keyword>
<evidence type="ECO:0000256" key="4">
    <source>
        <dbReference type="SAM" id="MobiDB-lite"/>
    </source>
</evidence>
<gene>
    <name evidence="7" type="ORF">EOE65_03855</name>
</gene>